<keyword evidence="1" id="KW-0175">Coiled coil</keyword>
<dbReference type="AlphaFoldDB" id="A0A922NVG5"/>
<sequence>MIEAGFEKLMDIKILTAKHAQDILKLASDTTDTSAAREFELVQIIENIQHYEKLIKQAQNKVDELMTEINLVIVTVPEISNRLGSVILAEIRNINTFDNPAQLQAFAGLEPSIHQLGQTAIQGKMIKRGYTHLRWAILQAVIKVARYSPTFKTYFRTKLAQGKHYNVAMSYVAKKLIRVLFYLLKNDIEFEESKVR</sequence>
<protein>
    <submittedName>
        <fullName evidence="3">Transposase</fullName>
    </submittedName>
</protein>
<dbReference type="EMBL" id="AWEX01000017">
    <property type="protein sequence ID" value="KED04970.1"/>
    <property type="molecule type" value="Genomic_DNA"/>
</dbReference>
<dbReference type="GO" id="GO:0006313">
    <property type="term" value="P:DNA transposition"/>
    <property type="evidence" value="ECO:0007669"/>
    <property type="project" value="InterPro"/>
</dbReference>
<dbReference type="InterPro" id="IPR003346">
    <property type="entry name" value="Transposase_20"/>
</dbReference>
<dbReference type="Proteomes" id="UP000028704">
    <property type="component" value="Unassembled WGS sequence"/>
</dbReference>
<feature type="coiled-coil region" evidence="1">
    <location>
        <begin position="41"/>
        <end position="75"/>
    </location>
</feature>
<feature type="domain" description="Transposase IS116/IS110/IS902 C-terminal" evidence="2">
    <location>
        <begin position="73"/>
        <end position="155"/>
    </location>
</feature>
<gene>
    <name evidence="3" type="ORF">CECT5772_02748</name>
</gene>
<proteinExistence type="predicted"/>
<dbReference type="InterPro" id="IPR047650">
    <property type="entry name" value="Transpos_IS110"/>
</dbReference>
<dbReference type="GO" id="GO:0004803">
    <property type="term" value="F:transposase activity"/>
    <property type="evidence" value="ECO:0007669"/>
    <property type="project" value="InterPro"/>
</dbReference>
<evidence type="ECO:0000256" key="1">
    <source>
        <dbReference type="SAM" id="Coils"/>
    </source>
</evidence>
<evidence type="ECO:0000313" key="4">
    <source>
        <dbReference type="Proteomes" id="UP000028704"/>
    </source>
</evidence>
<dbReference type="PANTHER" id="PTHR33055:SF15">
    <property type="entry name" value="TRANSPOSASE-RELATED"/>
    <property type="match status" value="1"/>
</dbReference>
<name>A0A922NVG5_9STRE</name>
<evidence type="ECO:0000259" key="2">
    <source>
        <dbReference type="Pfam" id="PF02371"/>
    </source>
</evidence>
<organism evidence="3 4">
    <name type="scientific">Streptococcus equi subsp. ruminatorum CECT 5772</name>
    <dbReference type="NCBI Taxonomy" id="1051981"/>
    <lineage>
        <taxon>Bacteria</taxon>
        <taxon>Bacillati</taxon>
        <taxon>Bacillota</taxon>
        <taxon>Bacilli</taxon>
        <taxon>Lactobacillales</taxon>
        <taxon>Streptococcaceae</taxon>
        <taxon>Streptococcus</taxon>
    </lineage>
</organism>
<dbReference type="PANTHER" id="PTHR33055">
    <property type="entry name" value="TRANSPOSASE FOR INSERTION SEQUENCE ELEMENT IS1111A"/>
    <property type="match status" value="1"/>
</dbReference>
<dbReference type="GO" id="GO:0003677">
    <property type="term" value="F:DNA binding"/>
    <property type="evidence" value="ECO:0007669"/>
    <property type="project" value="InterPro"/>
</dbReference>
<dbReference type="Pfam" id="PF02371">
    <property type="entry name" value="Transposase_20"/>
    <property type="match status" value="1"/>
</dbReference>
<comment type="caution">
    <text evidence="3">The sequence shown here is derived from an EMBL/GenBank/DDBJ whole genome shotgun (WGS) entry which is preliminary data.</text>
</comment>
<evidence type="ECO:0000313" key="3">
    <source>
        <dbReference type="EMBL" id="KED04970.1"/>
    </source>
</evidence>
<accession>A0A922NVG5</accession>
<reference evidence="3 4" key="1">
    <citation type="journal article" date="2014" name="Int. J. Syst. Evol. Microbiol.">
        <title>Phylogenomics and the dynamic genome evolution of the genus Streptococcus.</title>
        <authorList>
            <consortium name="The Broad Institute Genome Sequencing Platform"/>
            <person name="Richards V.P."/>
            <person name="Palmer S.R."/>
            <person name="Pavinski Bitar P.D."/>
            <person name="Qin X."/>
            <person name="Weinstock G.M."/>
            <person name="Highlander S.K."/>
            <person name="Town C.D."/>
            <person name="Burne R.A."/>
            <person name="Stanhope M.J."/>
        </authorList>
    </citation>
    <scope>NUCLEOTIDE SEQUENCE [LARGE SCALE GENOMIC DNA]</scope>
    <source>
        <strain evidence="3 4">CECT 5772</strain>
    </source>
</reference>